<reference evidence="1 2" key="1">
    <citation type="submission" date="2021-06" db="EMBL/GenBank/DDBJ databases">
        <title>Caerostris darwini draft genome.</title>
        <authorList>
            <person name="Kono N."/>
            <person name="Arakawa K."/>
        </authorList>
    </citation>
    <scope>NUCLEOTIDE SEQUENCE [LARGE SCALE GENOMIC DNA]</scope>
</reference>
<proteinExistence type="predicted"/>
<evidence type="ECO:0000313" key="2">
    <source>
        <dbReference type="Proteomes" id="UP001054837"/>
    </source>
</evidence>
<dbReference type="AlphaFoldDB" id="A0AAV4WBP2"/>
<sequence length="221" mass="25120">MRGTTGKQGASPKQCEESGILSCYEAFPREELEETGIVPSEEDLGNVCPGVLKMVKCVEEYTADCVDPSSHAYAFHNHEAELYKEICNASSSARANYLRNIECYQRLARLMIFQQCFQDGKNAYRLYIESVESIDPEKKFHQDCLELTYSWGCAAAEVKNKCSEEAYSVFLEIGRLRDSTLISFLCSHPHYEKELSGILQSVGASEEDKLIFNEMFRIMRN</sequence>
<accession>A0AAV4WBP2</accession>
<dbReference type="PANTHER" id="PTHR33964">
    <property type="entry name" value="RE45066P-RELATED"/>
    <property type="match status" value="1"/>
</dbReference>
<gene>
    <name evidence="1" type="primary">AVEN_264248_1</name>
    <name evidence="1" type="ORF">CDAR_411961</name>
</gene>
<protein>
    <submittedName>
        <fullName evidence="1">Uncharacterized protein</fullName>
    </submittedName>
</protein>
<dbReference type="EMBL" id="BPLQ01014506">
    <property type="protein sequence ID" value="GIY80380.1"/>
    <property type="molecule type" value="Genomic_DNA"/>
</dbReference>
<name>A0AAV4WBP2_9ARAC</name>
<comment type="caution">
    <text evidence="1">The sequence shown here is derived from an EMBL/GenBank/DDBJ whole genome shotgun (WGS) entry which is preliminary data.</text>
</comment>
<organism evidence="1 2">
    <name type="scientific">Caerostris darwini</name>
    <dbReference type="NCBI Taxonomy" id="1538125"/>
    <lineage>
        <taxon>Eukaryota</taxon>
        <taxon>Metazoa</taxon>
        <taxon>Ecdysozoa</taxon>
        <taxon>Arthropoda</taxon>
        <taxon>Chelicerata</taxon>
        <taxon>Arachnida</taxon>
        <taxon>Araneae</taxon>
        <taxon>Araneomorphae</taxon>
        <taxon>Entelegynae</taxon>
        <taxon>Araneoidea</taxon>
        <taxon>Araneidae</taxon>
        <taxon>Caerostris</taxon>
    </lineage>
</organism>
<dbReference type="PANTHER" id="PTHR33964:SF1">
    <property type="entry name" value="RE45066P"/>
    <property type="match status" value="1"/>
</dbReference>
<dbReference type="Proteomes" id="UP001054837">
    <property type="component" value="Unassembled WGS sequence"/>
</dbReference>
<keyword evidence="2" id="KW-1185">Reference proteome</keyword>
<evidence type="ECO:0000313" key="1">
    <source>
        <dbReference type="EMBL" id="GIY80380.1"/>
    </source>
</evidence>